<feature type="domain" description="Retrotransposon gag" evidence="2">
    <location>
        <begin position="134"/>
        <end position="221"/>
    </location>
</feature>
<feature type="compositionally biased region" description="Basic and acidic residues" evidence="1">
    <location>
        <begin position="70"/>
        <end position="86"/>
    </location>
</feature>
<keyword evidence="4" id="KW-1185">Reference proteome</keyword>
<dbReference type="Proteomes" id="UP000235145">
    <property type="component" value="Unassembled WGS sequence"/>
</dbReference>
<feature type="compositionally biased region" description="Low complexity" evidence="1">
    <location>
        <begin position="260"/>
        <end position="275"/>
    </location>
</feature>
<evidence type="ECO:0000313" key="3">
    <source>
        <dbReference type="EMBL" id="KAJ0216427.1"/>
    </source>
</evidence>
<dbReference type="AlphaFoldDB" id="A0A9R1VYN2"/>
<name>A0A9R1VYN2_LACSA</name>
<reference evidence="3 4" key="1">
    <citation type="journal article" date="2017" name="Nat. Commun.">
        <title>Genome assembly with in vitro proximity ligation data and whole-genome triplication in lettuce.</title>
        <authorList>
            <person name="Reyes-Chin-Wo S."/>
            <person name="Wang Z."/>
            <person name="Yang X."/>
            <person name="Kozik A."/>
            <person name="Arikit S."/>
            <person name="Song C."/>
            <person name="Xia L."/>
            <person name="Froenicke L."/>
            <person name="Lavelle D.O."/>
            <person name="Truco M.J."/>
            <person name="Xia R."/>
            <person name="Zhu S."/>
            <person name="Xu C."/>
            <person name="Xu H."/>
            <person name="Xu X."/>
            <person name="Cox K."/>
            <person name="Korf I."/>
            <person name="Meyers B.C."/>
            <person name="Michelmore R.W."/>
        </authorList>
    </citation>
    <scope>NUCLEOTIDE SEQUENCE [LARGE SCALE GENOMIC DNA]</scope>
    <source>
        <strain evidence="4">cv. Salinas</strain>
        <tissue evidence="3">Seedlings</tissue>
    </source>
</reference>
<dbReference type="Pfam" id="PF03732">
    <property type="entry name" value="Retrotrans_gag"/>
    <property type="match status" value="1"/>
</dbReference>
<dbReference type="EMBL" id="NBSK02000003">
    <property type="protein sequence ID" value="KAJ0216427.1"/>
    <property type="molecule type" value="Genomic_DNA"/>
</dbReference>
<evidence type="ECO:0000313" key="4">
    <source>
        <dbReference type="Proteomes" id="UP000235145"/>
    </source>
</evidence>
<evidence type="ECO:0000256" key="1">
    <source>
        <dbReference type="SAM" id="MobiDB-lite"/>
    </source>
</evidence>
<feature type="compositionally biased region" description="Basic and acidic residues" evidence="1">
    <location>
        <begin position="250"/>
        <end position="259"/>
    </location>
</feature>
<sequence>MASKLNNTDRISNLETDVAKMCEEAAESIAESTTRFQELMNALNDLKGDSKNGWKKKEKGPKIGGSSFGEDNKDKEEFEGSRKENTGGKSKGLLRDYHKIKMPTFEEEDVHGWIYKIKRYFEIQGIKEKDYLRAASICMEGSTLMWYRWNETETCRTYDEFKRKLFNCFQESQEASIYEQFLNIQQEGTTHEYVCKFECLVGQLFDLPEKVLESTFIKGLKADLHSAIRIMERKTLTKAMRVVIKMDENNSTRVTKHDNNASSAKTGSGGAAKTNSAPAGFNNIKSRYENRW</sequence>
<proteinExistence type="predicted"/>
<feature type="region of interest" description="Disordered" evidence="1">
    <location>
        <begin position="46"/>
        <end position="90"/>
    </location>
</feature>
<protein>
    <recommendedName>
        <fullName evidence="2">Retrotransposon gag domain-containing protein</fullName>
    </recommendedName>
</protein>
<comment type="caution">
    <text evidence="3">The sequence shown here is derived from an EMBL/GenBank/DDBJ whole genome shotgun (WGS) entry which is preliminary data.</text>
</comment>
<dbReference type="InterPro" id="IPR005162">
    <property type="entry name" value="Retrotrans_gag_dom"/>
</dbReference>
<gene>
    <name evidence="3" type="ORF">LSAT_V11C300121730</name>
</gene>
<feature type="region of interest" description="Disordered" evidence="1">
    <location>
        <begin position="250"/>
        <end position="282"/>
    </location>
</feature>
<organism evidence="3 4">
    <name type="scientific">Lactuca sativa</name>
    <name type="common">Garden lettuce</name>
    <dbReference type="NCBI Taxonomy" id="4236"/>
    <lineage>
        <taxon>Eukaryota</taxon>
        <taxon>Viridiplantae</taxon>
        <taxon>Streptophyta</taxon>
        <taxon>Embryophyta</taxon>
        <taxon>Tracheophyta</taxon>
        <taxon>Spermatophyta</taxon>
        <taxon>Magnoliopsida</taxon>
        <taxon>eudicotyledons</taxon>
        <taxon>Gunneridae</taxon>
        <taxon>Pentapetalae</taxon>
        <taxon>asterids</taxon>
        <taxon>campanulids</taxon>
        <taxon>Asterales</taxon>
        <taxon>Asteraceae</taxon>
        <taxon>Cichorioideae</taxon>
        <taxon>Cichorieae</taxon>
        <taxon>Lactucinae</taxon>
        <taxon>Lactuca</taxon>
    </lineage>
</organism>
<accession>A0A9R1VYN2</accession>
<evidence type="ECO:0000259" key="2">
    <source>
        <dbReference type="Pfam" id="PF03732"/>
    </source>
</evidence>